<comment type="subunit">
    <text evidence="11">At low DSF concentrations, interacts with RpfF.</text>
</comment>
<dbReference type="SUPFAM" id="SSF47384">
    <property type="entry name" value="Homodimeric domain of signal transducing histidine kinase"/>
    <property type="match status" value="1"/>
</dbReference>
<dbReference type="Gene3D" id="3.30.565.10">
    <property type="entry name" value="Histidine kinase-like ATPase, C-terminal domain"/>
    <property type="match status" value="1"/>
</dbReference>
<evidence type="ECO:0000256" key="10">
    <source>
        <dbReference type="ARBA" id="ARBA00023012"/>
    </source>
</evidence>
<dbReference type="Gene3D" id="3.40.50.2300">
    <property type="match status" value="1"/>
</dbReference>
<dbReference type="SUPFAM" id="SSF55874">
    <property type="entry name" value="ATPase domain of HSP90 chaperone/DNA topoisomerase II/histidine kinase"/>
    <property type="match status" value="1"/>
</dbReference>
<dbReference type="GO" id="GO:0005886">
    <property type="term" value="C:plasma membrane"/>
    <property type="evidence" value="ECO:0007669"/>
    <property type="project" value="UniProtKB-SubCell"/>
</dbReference>
<comment type="catalytic activity">
    <reaction evidence="1">
        <text>ATP + protein L-histidine = ADP + protein N-phospho-L-histidine.</text>
        <dbReference type="EC" id="2.7.13.3"/>
    </reaction>
</comment>
<evidence type="ECO:0000256" key="12">
    <source>
        <dbReference type="ARBA" id="ARBA00068150"/>
    </source>
</evidence>
<dbReference type="PRINTS" id="PR00344">
    <property type="entry name" value="BCTRLSENSOR"/>
</dbReference>
<dbReference type="InterPro" id="IPR005467">
    <property type="entry name" value="His_kinase_dom"/>
</dbReference>
<sequence length="637" mass="69737">MSLLRPLDIHTRTQLISVGPALLLTLLLTAFFTHARLSDLQDELRSTGQLIASQLAPACEFGVITGNQQILDNLLQATLSSQPVRFIEVRDSEDQILAFIQRDTQTAVRVRSFQAAINLQQVSLEGSEPFASNNPPASDDTTYLGRVVVGLAEDTFDRRQQGILLKAISISLFALLLTFLLARRLSSQLSTPLSDMSKAVEAIQGGNYQSSLPVPEDPQLGSLAQHINSLASALDHASREQQMAMQALISAREEAERANSAKSEFLAMMSHELRTPMNGVLGMLQLLETTELNHEQSEYAELAVESTEHLLKVINDILDFSRIERGALELECIPFLPAELLRNSVQVFQHSAQQRGLQLDLQLAEGLQGIQAFGDPTRIRQILVNLIGNALKFTEQGSICIDVAWRQRDEDSLWLTCAVQDTGIGIASAQLDAMFDAFRQADSSISRRYGGTGLGLPIARTLAECMGGRLTARSQEGQGSTFTLEIPLFFCQHGQCAGRSMPAASAPPTQLNVLLVEDNAVNRSVIEAMLQSLGHRVICASDGQQAIDLLAHEPISLVLMDCRLPVLDGYQTSRLIRQRFTAAQLPIIALTANALPGDREACLASGMNDYLAKPFKRTELQRLLQQWSSPGASTFDE</sequence>
<feature type="transmembrane region" description="Helical" evidence="14">
    <location>
        <begin position="163"/>
        <end position="182"/>
    </location>
</feature>
<dbReference type="SMART" id="SM00387">
    <property type="entry name" value="HATPase_c"/>
    <property type="match status" value="1"/>
</dbReference>
<dbReference type="InterPro" id="IPR003594">
    <property type="entry name" value="HATPase_dom"/>
</dbReference>
<dbReference type="GO" id="GO:0000155">
    <property type="term" value="F:phosphorelay sensor kinase activity"/>
    <property type="evidence" value="ECO:0007669"/>
    <property type="project" value="InterPro"/>
</dbReference>
<evidence type="ECO:0000259" key="17">
    <source>
        <dbReference type="PROSITE" id="PS50885"/>
    </source>
</evidence>
<keyword evidence="10" id="KW-0902">Two-component regulatory system</keyword>
<dbReference type="PROSITE" id="PS50109">
    <property type="entry name" value="HIS_KIN"/>
    <property type="match status" value="1"/>
</dbReference>
<dbReference type="FunFam" id="1.10.287.130:FF:000002">
    <property type="entry name" value="Two-component osmosensing histidine kinase"/>
    <property type="match status" value="1"/>
</dbReference>
<dbReference type="InterPro" id="IPR036097">
    <property type="entry name" value="HisK_dim/P_sf"/>
</dbReference>
<evidence type="ECO:0000256" key="3">
    <source>
        <dbReference type="ARBA" id="ARBA00012438"/>
    </source>
</evidence>
<evidence type="ECO:0000256" key="8">
    <source>
        <dbReference type="ARBA" id="ARBA00022777"/>
    </source>
</evidence>
<gene>
    <name evidence="18" type="ORF">CW360_03450</name>
</gene>
<organism evidence="18 19">
    <name type="scientific">Pseudomonas fluvialis</name>
    <dbReference type="NCBI Taxonomy" id="1793966"/>
    <lineage>
        <taxon>Bacteria</taxon>
        <taxon>Pseudomonadati</taxon>
        <taxon>Pseudomonadota</taxon>
        <taxon>Gammaproteobacteria</taxon>
        <taxon>Pseudomonadales</taxon>
        <taxon>Pseudomonadaceae</taxon>
        <taxon>Pseudomonas</taxon>
    </lineage>
</organism>
<dbReference type="PANTHER" id="PTHR45339">
    <property type="entry name" value="HYBRID SIGNAL TRANSDUCTION HISTIDINE KINASE J"/>
    <property type="match status" value="1"/>
</dbReference>
<evidence type="ECO:0000256" key="9">
    <source>
        <dbReference type="ARBA" id="ARBA00022840"/>
    </source>
</evidence>
<keyword evidence="6" id="KW-0808">Transferase</keyword>
<dbReference type="PANTHER" id="PTHR45339:SF1">
    <property type="entry name" value="HYBRID SIGNAL TRANSDUCTION HISTIDINE KINASE J"/>
    <property type="match status" value="1"/>
</dbReference>
<feature type="domain" description="HAMP" evidence="17">
    <location>
        <begin position="187"/>
        <end position="239"/>
    </location>
</feature>
<dbReference type="Gene3D" id="6.10.340.10">
    <property type="match status" value="1"/>
</dbReference>
<evidence type="ECO:0000256" key="1">
    <source>
        <dbReference type="ARBA" id="ARBA00000085"/>
    </source>
</evidence>
<evidence type="ECO:0000313" key="18">
    <source>
        <dbReference type="EMBL" id="PKF72782.1"/>
    </source>
</evidence>
<evidence type="ECO:0000256" key="7">
    <source>
        <dbReference type="ARBA" id="ARBA00022741"/>
    </source>
</evidence>
<feature type="domain" description="Histidine kinase" evidence="15">
    <location>
        <begin position="268"/>
        <end position="490"/>
    </location>
</feature>
<dbReference type="InterPro" id="IPR019247">
    <property type="entry name" value="Histidine_kinase_BarA_N"/>
</dbReference>
<dbReference type="InterPro" id="IPR036890">
    <property type="entry name" value="HATPase_C_sf"/>
</dbReference>
<evidence type="ECO:0000313" key="19">
    <source>
        <dbReference type="Proteomes" id="UP000242861"/>
    </source>
</evidence>
<evidence type="ECO:0000259" key="16">
    <source>
        <dbReference type="PROSITE" id="PS50110"/>
    </source>
</evidence>
<dbReference type="GO" id="GO:0005524">
    <property type="term" value="F:ATP binding"/>
    <property type="evidence" value="ECO:0007669"/>
    <property type="project" value="UniProtKB-KW"/>
</dbReference>
<keyword evidence="4" id="KW-0997">Cell inner membrane</keyword>
<dbReference type="CDD" id="cd17546">
    <property type="entry name" value="REC_hyHK_CKI1_RcsC-like"/>
    <property type="match status" value="1"/>
</dbReference>
<dbReference type="RefSeq" id="WP_101192757.1">
    <property type="nucleotide sequence ID" value="NZ_PIYS01000003.1"/>
</dbReference>
<dbReference type="SMART" id="SM00448">
    <property type="entry name" value="REC"/>
    <property type="match status" value="1"/>
</dbReference>
<dbReference type="InterPro" id="IPR003660">
    <property type="entry name" value="HAMP_dom"/>
</dbReference>
<evidence type="ECO:0000259" key="15">
    <source>
        <dbReference type="PROSITE" id="PS50109"/>
    </source>
</evidence>
<feature type="domain" description="Response regulatory" evidence="16">
    <location>
        <begin position="512"/>
        <end position="628"/>
    </location>
</feature>
<keyword evidence="14" id="KW-1133">Transmembrane helix</keyword>
<keyword evidence="14" id="KW-0472">Membrane</keyword>
<protein>
    <recommendedName>
        <fullName evidence="12">Sensory/regulatory protein RpfC</fullName>
        <ecNumber evidence="3">2.7.13.3</ecNumber>
    </recommendedName>
</protein>
<evidence type="ECO:0000256" key="14">
    <source>
        <dbReference type="SAM" id="Phobius"/>
    </source>
</evidence>
<keyword evidence="7" id="KW-0547">Nucleotide-binding</keyword>
<dbReference type="AlphaFoldDB" id="A0A2I0CU37"/>
<dbReference type="CDD" id="cd16922">
    <property type="entry name" value="HATPase_EvgS-ArcB-TorS-like"/>
    <property type="match status" value="1"/>
</dbReference>
<dbReference type="Pfam" id="PF02518">
    <property type="entry name" value="HATPase_c"/>
    <property type="match status" value="1"/>
</dbReference>
<feature type="transmembrane region" description="Helical" evidence="14">
    <location>
        <begin position="15"/>
        <end position="35"/>
    </location>
</feature>
<keyword evidence="8 18" id="KW-0418">Kinase</keyword>
<dbReference type="EC" id="2.7.13.3" evidence="3"/>
<comment type="subcellular location">
    <subcellularLocation>
        <location evidence="2">Cell inner membrane</location>
        <topology evidence="2">Multi-pass membrane protein</topology>
    </subcellularLocation>
</comment>
<evidence type="ECO:0000256" key="6">
    <source>
        <dbReference type="ARBA" id="ARBA00022679"/>
    </source>
</evidence>
<comment type="caution">
    <text evidence="18">The sequence shown here is derived from an EMBL/GenBank/DDBJ whole genome shotgun (WGS) entry which is preliminary data.</text>
</comment>
<dbReference type="Proteomes" id="UP000242861">
    <property type="component" value="Unassembled WGS sequence"/>
</dbReference>
<evidence type="ECO:0000256" key="11">
    <source>
        <dbReference type="ARBA" id="ARBA00064003"/>
    </source>
</evidence>
<evidence type="ECO:0000256" key="5">
    <source>
        <dbReference type="ARBA" id="ARBA00022553"/>
    </source>
</evidence>
<proteinExistence type="predicted"/>
<dbReference type="Gene3D" id="1.10.287.130">
    <property type="match status" value="1"/>
</dbReference>
<accession>A0A2I0CU37</accession>
<dbReference type="CDD" id="cd00082">
    <property type="entry name" value="HisKA"/>
    <property type="match status" value="1"/>
</dbReference>
<dbReference type="PROSITE" id="PS50885">
    <property type="entry name" value="HAMP"/>
    <property type="match status" value="1"/>
</dbReference>
<dbReference type="EMBL" id="PIYS01000003">
    <property type="protein sequence ID" value="PKF72782.1"/>
    <property type="molecule type" value="Genomic_DNA"/>
</dbReference>
<dbReference type="InterPro" id="IPR001789">
    <property type="entry name" value="Sig_transdc_resp-reg_receiver"/>
</dbReference>
<dbReference type="SUPFAM" id="SSF52172">
    <property type="entry name" value="CheY-like"/>
    <property type="match status" value="1"/>
</dbReference>
<dbReference type="Pfam" id="PF09984">
    <property type="entry name" value="sCache_4"/>
    <property type="match status" value="1"/>
</dbReference>
<evidence type="ECO:0000256" key="4">
    <source>
        <dbReference type="ARBA" id="ARBA00022519"/>
    </source>
</evidence>
<dbReference type="InterPro" id="IPR011006">
    <property type="entry name" value="CheY-like_superfamily"/>
</dbReference>
<evidence type="ECO:0000256" key="2">
    <source>
        <dbReference type="ARBA" id="ARBA00004429"/>
    </source>
</evidence>
<keyword evidence="5 13" id="KW-0597">Phosphoprotein</keyword>
<feature type="modified residue" description="4-aspartylphosphate" evidence="13">
    <location>
        <position position="561"/>
    </location>
</feature>
<keyword evidence="14" id="KW-0812">Transmembrane</keyword>
<dbReference type="Pfam" id="PF00672">
    <property type="entry name" value="HAMP"/>
    <property type="match status" value="1"/>
</dbReference>
<dbReference type="PROSITE" id="PS50110">
    <property type="entry name" value="RESPONSE_REGULATORY"/>
    <property type="match status" value="1"/>
</dbReference>
<dbReference type="SMART" id="SM00388">
    <property type="entry name" value="HisKA"/>
    <property type="match status" value="1"/>
</dbReference>
<dbReference type="CDD" id="cd06225">
    <property type="entry name" value="HAMP"/>
    <property type="match status" value="1"/>
</dbReference>
<keyword evidence="4" id="KW-1003">Cell membrane</keyword>
<dbReference type="InterPro" id="IPR003661">
    <property type="entry name" value="HisK_dim/P_dom"/>
</dbReference>
<evidence type="ECO:0000256" key="13">
    <source>
        <dbReference type="PROSITE-ProRule" id="PRU00169"/>
    </source>
</evidence>
<dbReference type="Pfam" id="PF00072">
    <property type="entry name" value="Response_reg"/>
    <property type="match status" value="1"/>
</dbReference>
<dbReference type="FunFam" id="3.30.565.10:FF:000010">
    <property type="entry name" value="Sensor histidine kinase RcsC"/>
    <property type="match status" value="1"/>
</dbReference>
<dbReference type="Pfam" id="PF00512">
    <property type="entry name" value="HisKA"/>
    <property type="match status" value="1"/>
</dbReference>
<keyword evidence="9" id="KW-0067">ATP-binding</keyword>
<name>A0A2I0CU37_9PSED</name>
<dbReference type="InterPro" id="IPR004358">
    <property type="entry name" value="Sig_transdc_His_kin-like_C"/>
</dbReference>
<reference evidence="19" key="1">
    <citation type="submission" date="2017-12" db="EMBL/GenBank/DDBJ databases">
        <authorList>
            <person name="Yu X.-Y."/>
        </authorList>
    </citation>
    <scope>NUCLEOTIDE SEQUENCE [LARGE SCALE GENOMIC DNA]</scope>
    <source>
        <strain evidence="19">ZYSR67-Z</strain>
    </source>
</reference>